<dbReference type="Proteomes" id="UP000435060">
    <property type="component" value="Unassembled WGS sequence"/>
</dbReference>
<organism evidence="2 4">
    <name type="scientific">Streptococcus zhangguiae</name>
    <dbReference type="NCBI Taxonomy" id="2664091"/>
    <lineage>
        <taxon>Bacteria</taxon>
        <taxon>Bacillati</taxon>
        <taxon>Bacillota</taxon>
        <taxon>Bacilli</taxon>
        <taxon>Lactobacillales</taxon>
        <taxon>Streptococcaceae</taxon>
        <taxon>Streptococcus</taxon>
    </lineage>
</organism>
<proteinExistence type="predicted"/>
<dbReference type="EMBL" id="WUBJ01000008">
    <property type="protein sequence ID" value="MWV56723.1"/>
    <property type="molecule type" value="Genomic_DNA"/>
</dbReference>
<evidence type="ECO:0000313" key="4">
    <source>
        <dbReference type="Proteomes" id="UP000435423"/>
    </source>
</evidence>
<sequence>MLVDSINRAFNAVLLEQSFPLKQERIANGIIYKGKMDFGNCIIPFAISLIMENGYGIAQLVFHPIARCESEKERLKWLHFINDWNDAYGTGYYLCIAKNREVYMRYVLSVSEETVNQIFQGILLGSNLAKQLVKEIEYQFGTK</sequence>
<dbReference type="Proteomes" id="UP000435423">
    <property type="component" value="Unassembled WGS sequence"/>
</dbReference>
<keyword evidence="3" id="KW-1185">Reference proteome</keyword>
<comment type="caution">
    <text evidence="2">The sequence shown here is derived from an EMBL/GenBank/DDBJ whole genome shotgun (WGS) entry which is preliminary data.</text>
</comment>
<gene>
    <name evidence="1" type="ORF">GGG87_07170</name>
    <name evidence="2" type="ORF">GGH11_07025</name>
</gene>
<evidence type="ECO:0000313" key="1">
    <source>
        <dbReference type="EMBL" id="MTB64773.1"/>
    </source>
</evidence>
<dbReference type="EMBL" id="WLCG01000009">
    <property type="protein sequence ID" value="MTB64773.1"/>
    <property type="molecule type" value="Genomic_DNA"/>
</dbReference>
<evidence type="ECO:0000313" key="3">
    <source>
        <dbReference type="Proteomes" id="UP000435060"/>
    </source>
</evidence>
<reference evidence="2 4" key="1">
    <citation type="submission" date="2019-10" db="EMBL/GenBank/DDBJ databases">
        <title>Streptococcis sp, isolated from the respiratory tract of Marmot.</title>
        <authorList>
            <person name="Zhang G."/>
        </authorList>
    </citation>
    <scope>NUCLEOTIDE SEQUENCE [LARGE SCALE GENOMIC DNA]</scope>
    <source>
        <strain evidence="4">zg-70</strain>
        <strain evidence="2">Zg-70</strain>
    </source>
</reference>
<reference evidence="1 3" key="2">
    <citation type="submission" date="2019-11" db="EMBL/GenBank/DDBJ databases">
        <title>Streptococcis sp. isolated from the respiratory tract of Marmot.</title>
        <authorList>
            <person name="Zhang G."/>
        </authorList>
    </citation>
    <scope>NUCLEOTIDE SEQUENCE [LARGE SCALE GENOMIC DNA]</scope>
    <source>
        <strain evidence="3">zg-86</strain>
        <strain evidence="1">Zg-86</strain>
    </source>
</reference>
<evidence type="ECO:0000313" key="2">
    <source>
        <dbReference type="EMBL" id="MWV56723.1"/>
    </source>
</evidence>
<dbReference type="AlphaFoldDB" id="A0A6I4RJK4"/>
<accession>A0A6I4RJK4</accession>
<protein>
    <submittedName>
        <fullName evidence="2">Uncharacterized protein</fullName>
    </submittedName>
</protein>
<dbReference type="RefSeq" id="WP_154609034.1">
    <property type="nucleotide sequence ID" value="NZ_CP072115.1"/>
</dbReference>
<name>A0A6I4RJK4_9STRE</name>